<keyword evidence="4" id="KW-1185">Reference proteome</keyword>
<evidence type="ECO:0000259" key="2">
    <source>
        <dbReference type="PROSITE" id="PS50127"/>
    </source>
</evidence>
<protein>
    <recommendedName>
        <fullName evidence="2">UBC core domain-containing protein</fullName>
    </recommendedName>
</protein>
<dbReference type="InterPro" id="IPR016135">
    <property type="entry name" value="UBQ-conjugating_enzyme/RWD"/>
</dbReference>
<keyword evidence="1" id="KW-0833">Ubl conjugation pathway</keyword>
<organism evidence="3 4">
    <name type="scientific">Dictyostelium firmibasis</name>
    <dbReference type="NCBI Taxonomy" id="79012"/>
    <lineage>
        <taxon>Eukaryota</taxon>
        <taxon>Amoebozoa</taxon>
        <taxon>Evosea</taxon>
        <taxon>Eumycetozoa</taxon>
        <taxon>Dictyostelia</taxon>
        <taxon>Dictyosteliales</taxon>
        <taxon>Dictyosteliaceae</taxon>
        <taxon>Dictyostelium</taxon>
    </lineage>
</organism>
<dbReference type="AlphaFoldDB" id="A0AAN7U5J5"/>
<comment type="caution">
    <text evidence="3">The sequence shown here is derived from an EMBL/GenBank/DDBJ whole genome shotgun (WGS) entry which is preliminary data.</text>
</comment>
<feature type="domain" description="UBC core" evidence="2">
    <location>
        <begin position="5"/>
        <end position="138"/>
    </location>
</feature>
<evidence type="ECO:0000256" key="1">
    <source>
        <dbReference type="ARBA" id="ARBA00022786"/>
    </source>
</evidence>
<name>A0AAN7U5J5_9MYCE</name>
<dbReference type="CDD" id="cd23807">
    <property type="entry name" value="UEV_UBE2V"/>
    <property type="match status" value="1"/>
</dbReference>
<dbReference type="Proteomes" id="UP001344447">
    <property type="component" value="Unassembled WGS sequence"/>
</dbReference>
<dbReference type="InterPro" id="IPR000608">
    <property type="entry name" value="UBC"/>
</dbReference>
<dbReference type="Pfam" id="PF00179">
    <property type="entry name" value="UQ_con"/>
    <property type="match status" value="1"/>
</dbReference>
<proteinExistence type="predicted"/>
<dbReference type="FunFam" id="3.10.110.10:FF:000026">
    <property type="entry name" value="Ubiquitin-conjugating enzyme E2 variant"/>
    <property type="match status" value="1"/>
</dbReference>
<evidence type="ECO:0000313" key="3">
    <source>
        <dbReference type="EMBL" id="KAK5582342.1"/>
    </source>
</evidence>
<dbReference type="SMART" id="SM00212">
    <property type="entry name" value="UBCc"/>
    <property type="match status" value="1"/>
</dbReference>
<dbReference type="Gene3D" id="3.10.110.10">
    <property type="entry name" value="Ubiquitin Conjugating Enzyme"/>
    <property type="match status" value="1"/>
</dbReference>
<dbReference type="SUPFAM" id="SSF54495">
    <property type="entry name" value="UBC-like"/>
    <property type="match status" value="1"/>
</dbReference>
<dbReference type="PANTHER" id="PTHR24068">
    <property type="entry name" value="UBIQUITIN-CONJUGATING ENZYME E2"/>
    <property type="match status" value="1"/>
</dbReference>
<gene>
    <name evidence="3" type="ORF">RB653_003925</name>
</gene>
<accession>A0AAN7U5J5</accession>
<reference evidence="3 4" key="1">
    <citation type="submission" date="2023-11" db="EMBL/GenBank/DDBJ databases">
        <title>Dfirmibasis_genome.</title>
        <authorList>
            <person name="Edelbroek B."/>
            <person name="Kjellin J."/>
            <person name="Jerlstrom-Hultqvist J."/>
            <person name="Soderbom F."/>
        </authorList>
    </citation>
    <scope>NUCLEOTIDE SEQUENCE [LARGE SCALE GENOMIC DNA]</scope>
    <source>
        <strain evidence="3 4">TNS-C-14</strain>
    </source>
</reference>
<evidence type="ECO:0000313" key="4">
    <source>
        <dbReference type="Proteomes" id="UP001344447"/>
    </source>
</evidence>
<dbReference type="EMBL" id="JAVFKY010000001">
    <property type="protein sequence ID" value="KAK5582342.1"/>
    <property type="molecule type" value="Genomic_DNA"/>
</dbReference>
<sequence>MTTIPRNFVLLEELESGEKSTGDGTISFGLENSEDILLSSWICTIIGPQHTPFDNRFYSLKLYCDKDYPTKPPTVRFTTKINMGCVNQQNGVVEPKNLPILTNWNSNYRIQNILSELRREMSSSPNKKLVQPPEGANF</sequence>
<dbReference type="PROSITE" id="PS50127">
    <property type="entry name" value="UBC_2"/>
    <property type="match status" value="1"/>
</dbReference>